<dbReference type="EMBL" id="LR797438">
    <property type="protein sequence ID" value="CAB4216344.1"/>
    <property type="molecule type" value="Genomic_DNA"/>
</dbReference>
<dbReference type="Pfam" id="PF04404">
    <property type="entry name" value="ERF"/>
    <property type="match status" value="1"/>
</dbReference>
<dbReference type="EMBL" id="LR797184">
    <property type="protein sequence ID" value="CAB4192295.1"/>
    <property type="molecule type" value="Genomic_DNA"/>
</dbReference>
<feature type="compositionally biased region" description="Low complexity" evidence="1">
    <location>
        <begin position="128"/>
        <end position="157"/>
    </location>
</feature>
<name>A0A6J5SPP8_9CAUD</name>
<evidence type="ECO:0000256" key="1">
    <source>
        <dbReference type="SAM" id="MobiDB-lite"/>
    </source>
</evidence>
<dbReference type="EMBL" id="LR797065">
    <property type="protein sequence ID" value="CAB4184592.1"/>
    <property type="molecule type" value="Genomic_DNA"/>
</dbReference>
<proteinExistence type="predicted"/>
<feature type="region of interest" description="Disordered" evidence="1">
    <location>
        <begin position="122"/>
        <end position="193"/>
    </location>
</feature>
<dbReference type="EMBL" id="LR798418">
    <property type="protein sequence ID" value="CAB5230431.1"/>
    <property type="molecule type" value="Genomic_DNA"/>
</dbReference>
<gene>
    <name evidence="2" type="ORF">UFOVP1128_23</name>
    <name evidence="3" type="ORF">UFOVP1237_23</name>
    <name evidence="4" type="ORF">UFOVP1489_39</name>
    <name evidence="5" type="ORF">UFOVP1575_20</name>
</gene>
<evidence type="ECO:0000313" key="5">
    <source>
        <dbReference type="EMBL" id="CAB5230431.1"/>
    </source>
</evidence>
<organism evidence="4">
    <name type="scientific">uncultured Caudovirales phage</name>
    <dbReference type="NCBI Taxonomy" id="2100421"/>
    <lineage>
        <taxon>Viruses</taxon>
        <taxon>Duplodnaviria</taxon>
        <taxon>Heunggongvirae</taxon>
        <taxon>Uroviricota</taxon>
        <taxon>Caudoviricetes</taxon>
        <taxon>Peduoviridae</taxon>
        <taxon>Maltschvirus</taxon>
        <taxon>Maltschvirus maltsch</taxon>
    </lineage>
</organism>
<accession>A0A6J5SPP8</accession>
<reference evidence="4" key="1">
    <citation type="submission" date="2020-05" db="EMBL/GenBank/DDBJ databases">
        <authorList>
            <person name="Chiriac C."/>
            <person name="Salcher M."/>
            <person name="Ghai R."/>
            <person name="Kavagutti S V."/>
        </authorList>
    </citation>
    <scope>NUCLEOTIDE SEQUENCE</scope>
</reference>
<evidence type="ECO:0000313" key="3">
    <source>
        <dbReference type="EMBL" id="CAB4192295.1"/>
    </source>
</evidence>
<sequence length="288" mass="30531">MNCSSSLSLLAAALAKAQLQIEPATKDATNPHFRSHYATLGSIWDACRGSLNTNGLSVIQMPVDASEGRVGLTTILMHSSGEFISETVSTRPAKDDPQGLGSALTYLRRYALGAFVGVTATEDDDGNAASRPPSAMPSASRPPAIPAWQPKAEAPSRPAAPPMAPKPSAAPTPPIAPPVAAKPPQATKAPTGEFAFEETTAVIFYKSDDGVGKNGKPYTKHRIGWMCDGEKIYGTTFSATFGEIASYSKESGKEIRIGWELGQFGADIKLIEEINAPRKDINDEEIPF</sequence>
<feature type="compositionally biased region" description="Pro residues" evidence="1">
    <location>
        <begin position="158"/>
        <end position="181"/>
    </location>
</feature>
<protein>
    <submittedName>
        <fullName evidence="4">Essential recombination function protein</fullName>
    </submittedName>
</protein>
<dbReference type="InterPro" id="IPR007499">
    <property type="entry name" value="ERF_bacteria_virus"/>
</dbReference>
<evidence type="ECO:0000313" key="4">
    <source>
        <dbReference type="EMBL" id="CAB4216344.1"/>
    </source>
</evidence>
<evidence type="ECO:0000313" key="2">
    <source>
        <dbReference type="EMBL" id="CAB4184592.1"/>
    </source>
</evidence>